<evidence type="ECO:0000313" key="2">
    <source>
        <dbReference type="EMBL" id="CAD8116004.1"/>
    </source>
</evidence>
<sequence>MDHISKDNLHYLNKKLTKENQSLSLLVYSLQRQLQNAAVQINYVQQLEQNLELLQFELIQLKKDNQLYKNNYLQVTISDQKKQKIRKEIQIKQVNSFEVQTSKLMDLSKQTRKFQLIIKQSSPKGLTKKIYDNLIQKLQSTEEKPFQIKHKRRIPIFKANKVKQLPNSQKSLVSIPIISSISSIK</sequence>
<keyword evidence="1" id="KW-0175">Coiled coil</keyword>
<accession>A0A8S1QLD9</accession>
<feature type="coiled-coil region" evidence="1">
    <location>
        <begin position="44"/>
        <end position="71"/>
    </location>
</feature>
<dbReference type="EMBL" id="CAJJDN010000109">
    <property type="protein sequence ID" value="CAD8116004.1"/>
    <property type="molecule type" value="Genomic_DNA"/>
</dbReference>
<dbReference type="AlphaFoldDB" id="A0A8S1QLD9"/>
<gene>
    <name evidence="2" type="ORF">PSON_ATCC_30995.1.T1090220</name>
</gene>
<reference evidence="2" key="1">
    <citation type="submission" date="2021-01" db="EMBL/GenBank/DDBJ databases">
        <authorList>
            <consortium name="Genoscope - CEA"/>
            <person name="William W."/>
        </authorList>
    </citation>
    <scope>NUCLEOTIDE SEQUENCE</scope>
</reference>
<name>A0A8S1QLD9_9CILI</name>
<keyword evidence="3" id="KW-1185">Reference proteome</keyword>
<comment type="caution">
    <text evidence="2">The sequence shown here is derived from an EMBL/GenBank/DDBJ whole genome shotgun (WGS) entry which is preliminary data.</text>
</comment>
<organism evidence="2 3">
    <name type="scientific">Paramecium sonneborni</name>
    <dbReference type="NCBI Taxonomy" id="65129"/>
    <lineage>
        <taxon>Eukaryota</taxon>
        <taxon>Sar</taxon>
        <taxon>Alveolata</taxon>
        <taxon>Ciliophora</taxon>
        <taxon>Intramacronucleata</taxon>
        <taxon>Oligohymenophorea</taxon>
        <taxon>Peniculida</taxon>
        <taxon>Parameciidae</taxon>
        <taxon>Paramecium</taxon>
    </lineage>
</organism>
<evidence type="ECO:0000256" key="1">
    <source>
        <dbReference type="SAM" id="Coils"/>
    </source>
</evidence>
<dbReference type="Proteomes" id="UP000692954">
    <property type="component" value="Unassembled WGS sequence"/>
</dbReference>
<protein>
    <submittedName>
        <fullName evidence="2">Uncharacterized protein</fullName>
    </submittedName>
</protein>
<proteinExistence type="predicted"/>
<evidence type="ECO:0000313" key="3">
    <source>
        <dbReference type="Proteomes" id="UP000692954"/>
    </source>
</evidence>